<organism evidence="2 3">
    <name type="scientific">Brassica carinata</name>
    <name type="common">Ethiopian mustard</name>
    <name type="synonym">Abyssinian cabbage</name>
    <dbReference type="NCBI Taxonomy" id="52824"/>
    <lineage>
        <taxon>Eukaryota</taxon>
        <taxon>Viridiplantae</taxon>
        <taxon>Streptophyta</taxon>
        <taxon>Embryophyta</taxon>
        <taxon>Tracheophyta</taxon>
        <taxon>Spermatophyta</taxon>
        <taxon>Magnoliopsida</taxon>
        <taxon>eudicotyledons</taxon>
        <taxon>Gunneridae</taxon>
        <taxon>Pentapetalae</taxon>
        <taxon>rosids</taxon>
        <taxon>malvids</taxon>
        <taxon>Brassicales</taxon>
        <taxon>Brassicaceae</taxon>
        <taxon>Brassiceae</taxon>
        <taxon>Brassica</taxon>
    </lineage>
</organism>
<gene>
    <name evidence="2" type="ORF">Bca52824_029727</name>
</gene>
<dbReference type="GO" id="GO:0007623">
    <property type="term" value="P:circadian rhythm"/>
    <property type="evidence" value="ECO:0007669"/>
    <property type="project" value="InterPro"/>
</dbReference>
<dbReference type="EMBL" id="JAAMPC010000007">
    <property type="protein sequence ID" value="KAG2301076.1"/>
    <property type="molecule type" value="Genomic_DNA"/>
</dbReference>
<reference evidence="2 3" key="1">
    <citation type="submission" date="2020-02" db="EMBL/GenBank/DDBJ databases">
        <authorList>
            <person name="Ma Q."/>
            <person name="Huang Y."/>
            <person name="Song X."/>
            <person name="Pei D."/>
        </authorList>
    </citation>
    <scope>NUCLEOTIDE SEQUENCE [LARGE SCALE GENOMIC DNA]</scope>
    <source>
        <strain evidence="2">Sxm20200214</strain>
        <tissue evidence="2">Leaf</tissue>
    </source>
</reference>
<feature type="compositionally biased region" description="Low complexity" evidence="1">
    <location>
        <begin position="293"/>
        <end position="306"/>
    </location>
</feature>
<evidence type="ECO:0000256" key="1">
    <source>
        <dbReference type="SAM" id="MobiDB-lite"/>
    </source>
</evidence>
<feature type="region of interest" description="Disordered" evidence="1">
    <location>
        <begin position="473"/>
        <end position="526"/>
    </location>
</feature>
<keyword evidence="3" id="KW-1185">Reference proteome</keyword>
<dbReference type="OrthoDB" id="618331at2759"/>
<evidence type="ECO:0000313" key="3">
    <source>
        <dbReference type="Proteomes" id="UP000886595"/>
    </source>
</evidence>
<accession>A0A8X7S7N1</accession>
<feature type="region of interest" description="Disordered" evidence="1">
    <location>
        <begin position="1"/>
        <end position="33"/>
    </location>
</feature>
<feature type="compositionally biased region" description="Basic and acidic residues" evidence="1">
    <location>
        <begin position="214"/>
        <end position="229"/>
    </location>
</feature>
<sequence length="526" mass="58491">MFRKNCDGSSVSPEAGSGKDVQEDTKMSDHGINGGNVKNMVVESFSSADPILCDSSTATNDGLYNIYTLNNIPDAENNLSFMNNRDKGSNDLFYDWGDMGNFEDVDNMLRNCDSTFGLGSTDNEDDLCWFSSEAAMMTDDIKSDTMLGIERTPMLQVEDFLNNSESNSNHAVEDEYRYTDFGGSAQGNSSENVYDPSLQDKDILMLDEEANLQKKQTDHLHHPDGKSDGYSENSFIFQHSGTSRERVDTNQYYPSSTFQQPGVPYTQFNCEQPSDQISACESNPGIKAENQPNPSSASNESYTSSNQAQSVDSLKGPTVDERCRKGFEKRVNLQPGKDLPPSFAAPNLKIGLENEHRKAAAKLETSNMQETSCVSSVVDDISLEATSFRQLQQVVEQLDVRTKLCIRDSLYRLAKSAEQRHNCMNPNGGNRQVKGAGSHLETGETDKYVGFVDIETDTNPIDRSIAHLLFHRPSDSSTSSDHNVLSYKTHPMIPQPNSSPRLRIEKEEETREQLRTEAEAVVNDNK</sequence>
<dbReference type="PANTHER" id="PTHR33334:SF8">
    <property type="entry name" value="PROTEIN LNK1"/>
    <property type="match status" value="1"/>
</dbReference>
<feature type="compositionally biased region" description="Basic and acidic residues" evidence="1">
    <location>
        <begin position="20"/>
        <end position="29"/>
    </location>
</feature>
<name>A0A8X7S7N1_BRACI</name>
<evidence type="ECO:0008006" key="4">
    <source>
        <dbReference type="Google" id="ProtNLM"/>
    </source>
</evidence>
<protein>
    <recommendedName>
        <fullName evidence="4">Protein LNK1</fullName>
    </recommendedName>
</protein>
<dbReference type="InterPro" id="IPR039928">
    <property type="entry name" value="LNK"/>
</dbReference>
<proteinExistence type="predicted"/>
<feature type="region of interest" description="Disordered" evidence="1">
    <location>
        <begin position="214"/>
        <end position="234"/>
    </location>
</feature>
<dbReference type="PANTHER" id="PTHR33334">
    <property type="entry name" value="PROTEIN LNK1"/>
    <property type="match status" value="1"/>
</dbReference>
<dbReference type="GO" id="GO:0006355">
    <property type="term" value="P:regulation of DNA-templated transcription"/>
    <property type="evidence" value="ECO:0007669"/>
    <property type="project" value="InterPro"/>
</dbReference>
<comment type="caution">
    <text evidence="2">The sequence shown here is derived from an EMBL/GenBank/DDBJ whole genome shotgun (WGS) entry which is preliminary data.</text>
</comment>
<feature type="compositionally biased region" description="Basic and acidic residues" evidence="1">
    <location>
        <begin position="502"/>
        <end position="518"/>
    </location>
</feature>
<evidence type="ECO:0000313" key="2">
    <source>
        <dbReference type="EMBL" id="KAG2301076.1"/>
    </source>
</evidence>
<dbReference type="AlphaFoldDB" id="A0A8X7S7N1"/>
<feature type="region of interest" description="Disordered" evidence="1">
    <location>
        <begin position="275"/>
        <end position="318"/>
    </location>
</feature>
<dbReference type="Proteomes" id="UP000886595">
    <property type="component" value="Unassembled WGS sequence"/>
</dbReference>